<accession>A0ABP7Z5V3</accession>
<dbReference type="Proteomes" id="UP001500266">
    <property type="component" value="Unassembled WGS sequence"/>
</dbReference>
<sequence length="265" mass="28331">MTQEGPSYETVRVWRDGAVLVIGLNRPHKRNAFDATMLRELSLAYAELDADPALRAGVLYGEGKVFTAGLDLAAVGPSVRKGEPLYPDNGLDPWQVSGRRSSKPLVAAVHGKCLTLGIELMLAADIAIADATATFAQLEISRGIYPFGGATIRFPRAAGWGNAMRWMLTAEEFDASEALRIGIVQEVVPAGGHLERAIAIAQAIARQAPLGVQATLHNARLAVREGDAAAEADLVPAVQRLLATQDARIGVEAFLTRTRPEFTGR</sequence>
<dbReference type="Pfam" id="PF00378">
    <property type="entry name" value="ECH_1"/>
    <property type="match status" value="1"/>
</dbReference>
<dbReference type="PANTHER" id="PTHR43802:SF1">
    <property type="entry name" value="IP11341P-RELATED"/>
    <property type="match status" value="1"/>
</dbReference>
<dbReference type="Gene3D" id="1.10.12.10">
    <property type="entry name" value="Lyase 2-enoyl-coa Hydratase, Chain A, domain 2"/>
    <property type="match status" value="1"/>
</dbReference>
<dbReference type="SUPFAM" id="SSF52096">
    <property type="entry name" value="ClpP/crotonase"/>
    <property type="match status" value="1"/>
</dbReference>
<dbReference type="EMBL" id="BAABDO010000069">
    <property type="protein sequence ID" value="GAA4147910.1"/>
    <property type="molecule type" value="Genomic_DNA"/>
</dbReference>
<comment type="caution">
    <text evidence="2">The sequence shown here is derived from an EMBL/GenBank/DDBJ whole genome shotgun (WGS) entry which is preliminary data.</text>
</comment>
<evidence type="ECO:0000256" key="1">
    <source>
        <dbReference type="ARBA" id="ARBA00005254"/>
    </source>
</evidence>
<organism evidence="2 3">
    <name type="scientific">Actinomadura keratinilytica</name>
    <dbReference type="NCBI Taxonomy" id="547461"/>
    <lineage>
        <taxon>Bacteria</taxon>
        <taxon>Bacillati</taxon>
        <taxon>Actinomycetota</taxon>
        <taxon>Actinomycetes</taxon>
        <taxon>Streptosporangiales</taxon>
        <taxon>Thermomonosporaceae</taxon>
        <taxon>Actinomadura</taxon>
    </lineage>
</organism>
<dbReference type="InterPro" id="IPR001753">
    <property type="entry name" value="Enoyl-CoA_hydra/iso"/>
</dbReference>
<dbReference type="Gene3D" id="3.90.226.10">
    <property type="entry name" value="2-enoyl-CoA Hydratase, Chain A, domain 1"/>
    <property type="match status" value="1"/>
</dbReference>
<evidence type="ECO:0000313" key="3">
    <source>
        <dbReference type="Proteomes" id="UP001500266"/>
    </source>
</evidence>
<dbReference type="CDD" id="cd06558">
    <property type="entry name" value="crotonase-like"/>
    <property type="match status" value="1"/>
</dbReference>
<protein>
    <submittedName>
        <fullName evidence="2">Crotonase/enoyl-CoA hydratase family protein</fullName>
    </submittedName>
</protein>
<dbReference type="InterPro" id="IPR014748">
    <property type="entry name" value="Enoyl-CoA_hydra_C"/>
</dbReference>
<keyword evidence="3" id="KW-1185">Reference proteome</keyword>
<comment type="similarity">
    <text evidence="1">Belongs to the enoyl-CoA hydratase/isomerase family.</text>
</comment>
<dbReference type="NCBIfam" id="NF005126">
    <property type="entry name" value="PRK06563.1"/>
    <property type="match status" value="1"/>
</dbReference>
<dbReference type="PANTHER" id="PTHR43802">
    <property type="entry name" value="ENOYL-COA HYDRATASE"/>
    <property type="match status" value="1"/>
</dbReference>
<reference evidence="3" key="1">
    <citation type="journal article" date="2019" name="Int. J. Syst. Evol. Microbiol.">
        <title>The Global Catalogue of Microorganisms (GCM) 10K type strain sequencing project: providing services to taxonomists for standard genome sequencing and annotation.</title>
        <authorList>
            <consortium name="The Broad Institute Genomics Platform"/>
            <consortium name="The Broad Institute Genome Sequencing Center for Infectious Disease"/>
            <person name="Wu L."/>
            <person name="Ma J."/>
        </authorList>
    </citation>
    <scope>NUCLEOTIDE SEQUENCE [LARGE SCALE GENOMIC DNA]</scope>
    <source>
        <strain evidence="3">JCM 17316</strain>
    </source>
</reference>
<gene>
    <name evidence="2" type="ORF">GCM10022416_41690</name>
</gene>
<dbReference type="RefSeq" id="WP_345023158.1">
    <property type="nucleotide sequence ID" value="NZ_BAABDO010000069.1"/>
</dbReference>
<dbReference type="InterPro" id="IPR029045">
    <property type="entry name" value="ClpP/crotonase-like_dom_sf"/>
</dbReference>
<proteinExistence type="inferred from homology"/>
<evidence type="ECO:0000313" key="2">
    <source>
        <dbReference type="EMBL" id="GAA4147910.1"/>
    </source>
</evidence>
<name>A0ABP7Z5V3_9ACTN</name>